<dbReference type="InterPro" id="IPR032675">
    <property type="entry name" value="LRR_dom_sf"/>
</dbReference>
<dbReference type="InterPro" id="IPR003591">
    <property type="entry name" value="Leu-rich_rpt_typical-subtyp"/>
</dbReference>
<dbReference type="SMART" id="SM00369">
    <property type="entry name" value="LRR_TYP"/>
    <property type="match status" value="3"/>
</dbReference>
<evidence type="ECO:0000313" key="5">
    <source>
        <dbReference type="EnsemblMetazoa" id="PPA31757.1"/>
    </source>
</evidence>
<dbReference type="PANTHER" id="PTHR45930">
    <property type="entry name" value="G-PROTEIN COUPLED RECEPTOR 124-LIKE PROTEIN"/>
    <property type="match status" value="1"/>
</dbReference>
<dbReference type="AlphaFoldDB" id="A0A2A6CU83"/>
<keyword evidence="3" id="KW-0677">Repeat</keyword>
<dbReference type="EnsemblMetazoa" id="PPA31757.1">
    <property type="protein sequence ID" value="PPA31757.1"/>
    <property type="gene ID" value="WBGene00204621"/>
</dbReference>
<dbReference type="OrthoDB" id="6134459at2759"/>
<organism evidence="5 6">
    <name type="scientific">Pristionchus pacificus</name>
    <name type="common">Parasitic nematode worm</name>
    <dbReference type="NCBI Taxonomy" id="54126"/>
    <lineage>
        <taxon>Eukaryota</taxon>
        <taxon>Metazoa</taxon>
        <taxon>Ecdysozoa</taxon>
        <taxon>Nematoda</taxon>
        <taxon>Chromadorea</taxon>
        <taxon>Rhabditida</taxon>
        <taxon>Rhabditina</taxon>
        <taxon>Diplogasteromorpha</taxon>
        <taxon>Diplogasteroidea</taxon>
        <taxon>Neodiplogasteridae</taxon>
        <taxon>Pristionchus</taxon>
    </lineage>
</organism>
<dbReference type="SUPFAM" id="SSF52058">
    <property type="entry name" value="L domain-like"/>
    <property type="match status" value="1"/>
</dbReference>
<name>A0A2A6CU83_PRIPA</name>
<comment type="similarity">
    <text evidence="1">Belongs to the G-protein coupled receptor 2 family. Adhesion G-protein coupled receptor (ADGR) subfamily.</text>
</comment>
<accession>A0A2A6CU83</accession>
<dbReference type="Pfam" id="PF13855">
    <property type="entry name" value="LRR_8"/>
    <property type="match status" value="1"/>
</dbReference>
<evidence type="ECO:0000256" key="4">
    <source>
        <dbReference type="ARBA" id="ARBA00023170"/>
    </source>
</evidence>
<keyword evidence="2" id="KW-0433">Leucine-rich repeat</keyword>
<dbReference type="Gene3D" id="3.80.10.10">
    <property type="entry name" value="Ribonuclease Inhibitor"/>
    <property type="match status" value="1"/>
</dbReference>
<evidence type="ECO:0000256" key="3">
    <source>
        <dbReference type="ARBA" id="ARBA00022737"/>
    </source>
</evidence>
<keyword evidence="6" id="KW-1185">Reference proteome</keyword>
<dbReference type="Proteomes" id="UP000005239">
    <property type="component" value="Unassembled WGS sequence"/>
</dbReference>
<proteinExistence type="inferred from homology"/>
<reference evidence="5" key="2">
    <citation type="submission" date="2022-06" db="UniProtKB">
        <authorList>
            <consortium name="EnsemblMetazoa"/>
        </authorList>
    </citation>
    <scope>IDENTIFICATION</scope>
    <source>
        <strain evidence="5">PS312</strain>
    </source>
</reference>
<protein>
    <submittedName>
        <fullName evidence="5">Uncharacterized protein</fullName>
    </submittedName>
</protein>
<accession>A0A8R1YPD8</accession>
<dbReference type="InterPro" id="IPR051963">
    <property type="entry name" value="Adhesion_GPCR_A"/>
</dbReference>
<dbReference type="PROSITE" id="PS51450">
    <property type="entry name" value="LRR"/>
    <property type="match status" value="1"/>
</dbReference>
<evidence type="ECO:0000256" key="2">
    <source>
        <dbReference type="ARBA" id="ARBA00022614"/>
    </source>
</evidence>
<keyword evidence="4" id="KW-0675">Receptor</keyword>
<evidence type="ECO:0000256" key="1">
    <source>
        <dbReference type="ARBA" id="ARBA00007343"/>
    </source>
</evidence>
<reference evidence="6" key="1">
    <citation type="journal article" date="2008" name="Nat. Genet.">
        <title>The Pristionchus pacificus genome provides a unique perspective on nematode lifestyle and parasitism.</title>
        <authorList>
            <person name="Dieterich C."/>
            <person name="Clifton S.W."/>
            <person name="Schuster L.N."/>
            <person name="Chinwalla A."/>
            <person name="Delehaunty K."/>
            <person name="Dinkelacker I."/>
            <person name="Fulton L."/>
            <person name="Fulton R."/>
            <person name="Godfrey J."/>
            <person name="Minx P."/>
            <person name="Mitreva M."/>
            <person name="Roeseler W."/>
            <person name="Tian H."/>
            <person name="Witte H."/>
            <person name="Yang S.P."/>
            <person name="Wilson R.K."/>
            <person name="Sommer R.J."/>
        </authorList>
    </citation>
    <scope>NUCLEOTIDE SEQUENCE [LARGE SCALE GENOMIC DNA]</scope>
    <source>
        <strain evidence="6">PS312</strain>
    </source>
</reference>
<dbReference type="InterPro" id="IPR001611">
    <property type="entry name" value="Leu-rich_rpt"/>
</dbReference>
<gene>
    <name evidence="5" type="primary">WBGene00204621</name>
</gene>
<evidence type="ECO:0000313" key="6">
    <source>
        <dbReference type="Proteomes" id="UP000005239"/>
    </source>
</evidence>
<sequence length="867" mass="96845">MISLLALLLCVLTVAALDLERLLKTLKESSTGLSHKYNQTFLNASGLGIETLGNGVFEDFGELTHLDLSLNDIRYVDNLAFAGLKSLSFLDMSHNSGLYTISRDTLFPLENLEEIRLDATHISSLPANLFKHNSKLRKVSLNTPFLVCDCDLQKIAQRFDFDGEARCLYPINLRGLPVKSLRSLSSVCKASVDLQMKVIKSKKERSTGGSYWNIDCSVNNVSGHVIEMKLDGRPLHRRYHDRHHIILQVIENFVPYNPWICYAEVDGAPDAKAFYIAASCPEESIRNGSREVRFARTPPDTVLEIRCPNSSTVLSRECSMAGEWSFVDISICPEVGNSCDMPVNRENIDSYLRTASNCHQGLVMSKIYSLEDKTLTIPDLLTLCSLEVANTAKLEAWNRGGLERDSNGRWKCSEDPLEPVMTINRRSLSRDRTSKIKLLRINTSSLAYILPNPLASEVFGVSVSNLVEVNPFPGLPDLPQLTQFASNMTRVPNHHRRFRRVASIIFACTDKETINALREHSVSSIQITSDTIVLNFTALDRFGKQTLYRLIKDGGVWRKVPQSVCKIRAGFGSKVQVSCSLRLLLSSSDFAVLAVAASCDVEEYYSHRTVLTTKSLITLGLIIYELAGLAPLLICPCDHEATINGNSTTLFLVGILLRSFTSLPTSTTNQLIHAGLLHHSLLWSFSKELASSCLLLAFLFFTLFLSLSVPPISDRFSDGRIYVTPASRQVVVRSEKSELTLSPFHTLSRVILNSSITWTEDSLILLGPLFFLLILALVRTDNRGSRLGLILFPFVWLLILLLRIGETCDSLNSGILDALIIVIPTAHTYLSLRQVNVWSLRDSRKAQRKSLAFHHHISFTEEETSLY</sequence>
<dbReference type="PANTHER" id="PTHR45930:SF4">
    <property type="entry name" value="ADHESION G PROTEIN-COUPLED RECEPTOR A3"/>
    <property type="match status" value="1"/>
</dbReference>